<dbReference type="Pfam" id="PF00497">
    <property type="entry name" value="SBP_bac_3"/>
    <property type="match status" value="1"/>
</dbReference>
<dbReference type="SUPFAM" id="SSF103190">
    <property type="entry name" value="Sensory domain-like"/>
    <property type="match status" value="1"/>
</dbReference>
<gene>
    <name evidence="2" type="ORF">H3N35_12860</name>
</gene>
<evidence type="ECO:0000313" key="3">
    <source>
        <dbReference type="Proteomes" id="UP001215231"/>
    </source>
</evidence>
<dbReference type="InterPro" id="IPR001638">
    <property type="entry name" value="Solute-binding_3/MltF_N"/>
</dbReference>
<dbReference type="Gene3D" id="1.10.3210.10">
    <property type="entry name" value="Hypothetical protein af1432"/>
    <property type="match status" value="2"/>
</dbReference>
<evidence type="ECO:0000259" key="1">
    <source>
        <dbReference type="PROSITE" id="PS51832"/>
    </source>
</evidence>
<dbReference type="RefSeq" id="WP_274054758.1">
    <property type="nucleotide sequence ID" value="NZ_CP059693.1"/>
</dbReference>
<proteinExistence type="predicted"/>
<reference evidence="2 3" key="1">
    <citation type="journal article" date="2022" name="Mar. Drugs">
        <title>Bioassay-Guided Fractionation Leads to the Detection of Cholic Acid Generated by the Rare Thalassomonas sp.</title>
        <authorList>
            <person name="Pheiffer F."/>
            <person name="Schneider Y.K."/>
            <person name="Hansen E.H."/>
            <person name="Andersen J.H."/>
            <person name="Isaksson J."/>
            <person name="Busche T."/>
            <person name="R C."/>
            <person name="Kalinowski J."/>
            <person name="Zyl L.V."/>
            <person name="Trindade M."/>
        </authorList>
    </citation>
    <scope>NUCLEOTIDE SEQUENCE [LARGE SCALE GENOMIC DNA]</scope>
    <source>
        <strain evidence="2 3">A5K-61T</strain>
    </source>
</reference>
<feature type="domain" description="HD-GYP" evidence="1">
    <location>
        <begin position="847"/>
        <end position="1054"/>
    </location>
</feature>
<dbReference type="InterPro" id="IPR037522">
    <property type="entry name" value="HD_GYP_dom"/>
</dbReference>
<dbReference type="SUPFAM" id="SSF109604">
    <property type="entry name" value="HD-domain/PDEase-like"/>
    <property type="match status" value="2"/>
</dbReference>
<dbReference type="Gene3D" id="3.40.190.10">
    <property type="entry name" value="Periplasmic binding protein-like II"/>
    <property type="match status" value="2"/>
</dbReference>
<protein>
    <submittedName>
        <fullName evidence="2">Transporter substrate-binding domain-containing protein</fullName>
    </submittedName>
</protein>
<dbReference type="PROSITE" id="PS51832">
    <property type="entry name" value="HD_GYP"/>
    <property type="match status" value="1"/>
</dbReference>
<dbReference type="SUPFAM" id="SSF53850">
    <property type="entry name" value="Periplasmic binding protein-like II"/>
    <property type="match status" value="1"/>
</dbReference>
<keyword evidence="3" id="KW-1185">Reference proteome</keyword>
<dbReference type="Proteomes" id="UP001215231">
    <property type="component" value="Chromosome"/>
</dbReference>
<dbReference type="Pfam" id="PF13487">
    <property type="entry name" value="HD_5"/>
    <property type="match status" value="1"/>
</dbReference>
<dbReference type="SMART" id="SM00471">
    <property type="entry name" value="HDc"/>
    <property type="match status" value="1"/>
</dbReference>
<accession>A0ABY7VL21</accession>
<dbReference type="EMBL" id="CP059693">
    <property type="protein sequence ID" value="WDE14220.1"/>
    <property type="molecule type" value="Genomic_DNA"/>
</dbReference>
<dbReference type="SMART" id="SM00062">
    <property type="entry name" value="PBPb"/>
    <property type="match status" value="1"/>
</dbReference>
<name>A0ABY7VL21_9GAMM</name>
<organism evidence="2 3">
    <name type="scientific">Thalassomonas haliotis</name>
    <dbReference type="NCBI Taxonomy" id="485448"/>
    <lineage>
        <taxon>Bacteria</taxon>
        <taxon>Pseudomonadati</taxon>
        <taxon>Pseudomonadota</taxon>
        <taxon>Gammaproteobacteria</taxon>
        <taxon>Alteromonadales</taxon>
        <taxon>Colwelliaceae</taxon>
        <taxon>Thalassomonas</taxon>
    </lineage>
</organism>
<dbReference type="InterPro" id="IPR029151">
    <property type="entry name" value="Sensor-like_sf"/>
</dbReference>
<dbReference type="InterPro" id="IPR003607">
    <property type="entry name" value="HD/PDEase_dom"/>
</dbReference>
<sequence length="1067" mass="121101">MFNFRKVLKTLKKLTFTIRLTILGTFLLVTAATALTALAMQFYLSREIAFTATSAQFNNIAQNVSERMEEMDNTGVNLTRMLELYQELKVPAGAATGHPLLPILTRALSDNRLIYQILIGYPDGSSLHLINLNASPLIRKKFTATLNDRWVMIKVLPQNQTKSQIWEYYDARLQLRTSQQKNTSYDARTRPWYKKAAANGRVIKTPPYMFSFLKSPGVTYAKKTAGGHVVGVDISFDSMSAFLRDQYISEAGEVFIFNDKGQVTARRMPKLQDEQSTTGAIALSPREQAYIKGLPTIRVSNVYDFPPFEFSVSGAPKGYSVDYLQLIGKKTGLTFEFINGYSFSQLIAMFNNNEIEILQSMIPTPARREYALFSQPYFKSRIVANTRKDEPPLSSFEQLKGKTIALPHSYALSEYLGQKLAQDFPGIQTVSTLDSLDSLKAVQQGHADIYFELAPVSEHLINNYFIDNLMQNNALPELSSLSAKFATYHFMLKPENTRLMTIINKAIASVTDKEKQRLSEKWLSSSQTRNDKTTPETLTLDRLPHQQLLTLVGDGRATTRELTIRNTVYLTYTRALQSLNSEKEYLAILIPIDNIIGPYMEQVKISLLITTLTIIGFIPLIFFLTRAIVNPIKLLIMENDKVRNRRFDQVTKVPSMIKEINQLSHSMVYMASAMEKHEAEQKNLLDSFIQLLAQAIDDKSPYTGEHCARVPELAFMLAEKADACQSGRFKTFHFKGEQEWREFKVAAWLHDCGKITTPEHIVDKGSKLEAIYNRIHEIRMRFEVLLRDADIAYLEQLSARPGQAEQLAQQRDQKKQQITDDFAFVAECNIGGEFMDDEKITRLQAIAGQTWQRHLADNLGLSPEESRNLPAEDTRLPCTEPLLANKARHLTPRSDGVKRQKAFDFKVQIPEHKQNLGEIYNLIIQRGTLTPEDRYIINEHIIATIMMLETLPLPKELARVPEYAGGHHEKLDGTGYPRQLTAAQLSIPARILAIADIFEALTASDRPYKKGKTLSESLNILHHMSNTSHIDKDLFELFLTSGTYLQYAQRFMAKDKIDITDISAYLS</sequence>
<evidence type="ECO:0000313" key="2">
    <source>
        <dbReference type="EMBL" id="WDE14220.1"/>
    </source>
</evidence>
<dbReference type="InterPro" id="IPR052020">
    <property type="entry name" value="Cyclic_di-GMP/3'3'-cGAMP_PDE"/>
</dbReference>
<dbReference type="CDD" id="cd00077">
    <property type="entry name" value="HDc"/>
    <property type="match status" value="2"/>
</dbReference>
<dbReference type="CDD" id="cd01007">
    <property type="entry name" value="PBP2_BvgS_HisK_like"/>
    <property type="match status" value="1"/>
</dbReference>
<dbReference type="PANTHER" id="PTHR45228">
    <property type="entry name" value="CYCLIC DI-GMP PHOSPHODIESTERASE TM_0186-RELATED"/>
    <property type="match status" value="1"/>
</dbReference>
<dbReference type="Gene3D" id="6.10.340.10">
    <property type="match status" value="1"/>
</dbReference>
<dbReference type="Gene3D" id="3.30.450.20">
    <property type="entry name" value="PAS domain"/>
    <property type="match status" value="2"/>
</dbReference>
<dbReference type="PANTHER" id="PTHR45228:SF5">
    <property type="entry name" value="CYCLIC DI-GMP PHOSPHODIESTERASE VC_1348-RELATED"/>
    <property type="match status" value="1"/>
</dbReference>